<evidence type="ECO:0000313" key="4">
    <source>
        <dbReference type="EMBL" id="AUN93800.1"/>
    </source>
</evidence>
<evidence type="ECO:0000259" key="3">
    <source>
        <dbReference type="Pfam" id="PF03061"/>
    </source>
</evidence>
<proteinExistence type="inferred from homology"/>
<dbReference type="InterPro" id="IPR029069">
    <property type="entry name" value="HotDog_dom_sf"/>
</dbReference>
<evidence type="ECO:0000313" key="5">
    <source>
        <dbReference type="Proteomes" id="UP000242205"/>
    </source>
</evidence>
<keyword evidence="5" id="KW-1185">Reference proteome</keyword>
<dbReference type="InterPro" id="IPR006684">
    <property type="entry name" value="YbgC/YbaW"/>
</dbReference>
<dbReference type="SUPFAM" id="SSF54637">
    <property type="entry name" value="Thioesterase/thiol ester dehydrase-isomerase"/>
    <property type="match status" value="1"/>
</dbReference>
<dbReference type="InterPro" id="IPR006683">
    <property type="entry name" value="Thioestr_dom"/>
</dbReference>
<dbReference type="PANTHER" id="PTHR31793">
    <property type="entry name" value="4-HYDROXYBENZOYL-COA THIOESTERASE FAMILY MEMBER"/>
    <property type="match status" value="1"/>
</dbReference>
<dbReference type="Gene3D" id="3.10.129.10">
    <property type="entry name" value="Hotdog Thioesterase"/>
    <property type="match status" value="1"/>
</dbReference>
<dbReference type="FunFam" id="3.10.129.10:FF:000004">
    <property type="entry name" value="Tol-pal system-associated acyl-CoA thioesterase"/>
    <property type="match status" value="1"/>
</dbReference>
<dbReference type="OrthoDB" id="9808429at2"/>
<dbReference type="PIRSF" id="PIRSF003230">
    <property type="entry name" value="YbgC"/>
    <property type="match status" value="1"/>
</dbReference>
<dbReference type="Proteomes" id="UP000242205">
    <property type="component" value="Chromosome"/>
</dbReference>
<dbReference type="GO" id="GO:0047617">
    <property type="term" value="F:fatty acyl-CoA hydrolase activity"/>
    <property type="evidence" value="ECO:0007669"/>
    <property type="project" value="TreeGrafter"/>
</dbReference>
<gene>
    <name evidence="4" type="primary">ybgC</name>
    <name evidence="4" type="ORF">C0099_01905</name>
</gene>
<dbReference type="AlphaFoldDB" id="A0A2I6S3F6"/>
<dbReference type="Pfam" id="PF03061">
    <property type="entry name" value="4HBT"/>
    <property type="match status" value="1"/>
</dbReference>
<dbReference type="NCBIfam" id="TIGR02799">
    <property type="entry name" value="thio_ybgC"/>
    <property type="match status" value="1"/>
</dbReference>
<evidence type="ECO:0000256" key="2">
    <source>
        <dbReference type="ARBA" id="ARBA00022801"/>
    </source>
</evidence>
<dbReference type="KEGG" id="atw:C0099_01905"/>
<dbReference type="InterPro" id="IPR014166">
    <property type="entry name" value="Tol-Pal_acyl-CoA_thioesterase"/>
</dbReference>
<sequence>MLSTAMPAPNDAAFSIPARVYYEDTDAAGVVYYANYLRYCERARTEWLRALGFEQRTMCDELRTVFVVRAVQADYLAPARLDDALSIVTRLTRLGRASLVFAQSVVRGEQVLFDSRITIACVNAASGRPTPIPTALRSLLPAIADPT</sequence>
<dbReference type="NCBIfam" id="TIGR00051">
    <property type="entry name" value="YbgC/FadM family acyl-CoA thioesterase"/>
    <property type="match status" value="1"/>
</dbReference>
<dbReference type="RefSeq" id="WP_102245874.1">
    <property type="nucleotide sequence ID" value="NZ_CP025682.1"/>
</dbReference>
<reference evidence="4 5" key="1">
    <citation type="submission" date="2018-01" db="EMBL/GenBank/DDBJ databases">
        <authorList>
            <person name="Fu G.-Y."/>
        </authorList>
    </citation>
    <scope>NUCLEOTIDE SEQUENCE [LARGE SCALE GENOMIC DNA]</scope>
    <source>
        <strain evidence="4 5">SY39</strain>
    </source>
</reference>
<dbReference type="PANTHER" id="PTHR31793:SF37">
    <property type="entry name" value="ACYL-COA THIOESTER HYDROLASE YBGC"/>
    <property type="match status" value="1"/>
</dbReference>
<protein>
    <submittedName>
        <fullName evidence="4">Tol-pal system-associated acyl-CoA thioesterase</fullName>
    </submittedName>
</protein>
<dbReference type="InterPro" id="IPR050563">
    <property type="entry name" value="4-hydroxybenzoyl-CoA_TE"/>
</dbReference>
<comment type="similarity">
    <text evidence="1">Belongs to the 4-hydroxybenzoyl-CoA thioesterase family.</text>
</comment>
<keyword evidence="2" id="KW-0378">Hydrolase</keyword>
<dbReference type="EMBL" id="CP025682">
    <property type="protein sequence ID" value="AUN93800.1"/>
    <property type="molecule type" value="Genomic_DNA"/>
</dbReference>
<organism evidence="4 5">
    <name type="scientific">Pseudazoarcus pumilus</name>
    <dbReference type="NCBI Taxonomy" id="2067960"/>
    <lineage>
        <taxon>Bacteria</taxon>
        <taxon>Pseudomonadati</taxon>
        <taxon>Pseudomonadota</taxon>
        <taxon>Betaproteobacteria</taxon>
        <taxon>Rhodocyclales</taxon>
        <taxon>Zoogloeaceae</taxon>
        <taxon>Pseudazoarcus</taxon>
    </lineage>
</organism>
<feature type="domain" description="Thioesterase" evidence="3">
    <location>
        <begin position="29"/>
        <end position="111"/>
    </location>
</feature>
<name>A0A2I6S3F6_9RHOO</name>
<evidence type="ECO:0000256" key="1">
    <source>
        <dbReference type="ARBA" id="ARBA00005953"/>
    </source>
</evidence>
<accession>A0A2I6S3F6</accession>
<dbReference type="CDD" id="cd00586">
    <property type="entry name" value="4HBT"/>
    <property type="match status" value="1"/>
</dbReference>